<evidence type="ECO:0000313" key="6">
    <source>
        <dbReference type="EMBL" id="MFC3616461.1"/>
    </source>
</evidence>
<protein>
    <recommendedName>
        <fullName evidence="3">peptidylprolyl isomerase</fullName>
        <ecNumber evidence="3">5.2.1.8</ecNumber>
    </recommendedName>
</protein>
<proteinExistence type="inferred from homology"/>
<organism evidence="6 7">
    <name type="scientific">Lutimaribacter marinistellae</name>
    <dbReference type="NCBI Taxonomy" id="1820329"/>
    <lineage>
        <taxon>Bacteria</taxon>
        <taxon>Pseudomonadati</taxon>
        <taxon>Pseudomonadota</taxon>
        <taxon>Alphaproteobacteria</taxon>
        <taxon>Rhodobacterales</taxon>
        <taxon>Roseobacteraceae</taxon>
        <taxon>Lutimaribacter</taxon>
    </lineage>
</organism>
<evidence type="ECO:0000259" key="5">
    <source>
        <dbReference type="Pfam" id="PF13145"/>
    </source>
</evidence>
<gene>
    <name evidence="6" type="ORF">ACFORG_22180</name>
</gene>
<name>A0ABV7TMK1_9RHOB</name>
<evidence type="ECO:0000256" key="4">
    <source>
        <dbReference type="ARBA" id="ARBA00023110"/>
    </source>
</evidence>
<dbReference type="EC" id="5.2.1.8" evidence="3"/>
<dbReference type="Pfam" id="PF13145">
    <property type="entry name" value="Rotamase_2"/>
    <property type="match status" value="1"/>
</dbReference>
<reference evidence="7" key="1">
    <citation type="journal article" date="2019" name="Int. J. Syst. Evol. Microbiol.">
        <title>The Global Catalogue of Microorganisms (GCM) 10K type strain sequencing project: providing services to taxonomists for standard genome sequencing and annotation.</title>
        <authorList>
            <consortium name="The Broad Institute Genomics Platform"/>
            <consortium name="The Broad Institute Genome Sequencing Center for Infectious Disease"/>
            <person name="Wu L."/>
            <person name="Ma J."/>
        </authorList>
    </citation>
    <scope>NUCLEOTIDE SEQUENCE [LARGE SCALE GENOMIC DNA]</scope>
    <source>
        <strain evidence="7">KCTC 42911</strain>
    </source>
</reference>
<keyword evidence="6" id="KW-0413">Isomerase</keyword>
<evidence type="ECO:0000313" key="7">
    <source>
        <dbReference type="Proteomes" id="UP001595629"/>
    </source>
</evidence>
<dbReference type="RefSeq" id="WP_386737774.1">
    <property type="nucleotide sequence ID" value="NZ_JBHRXI010000049.1"/>
</dbReference>
<dbReference type="Proteomes" id="UP001595629">
    <property type="component" value="Unassembled WGS sequence"/>
</dbReference>
<evidence type="ECO:0000256" key="1">
    <source>
        <dbReference type="ARBA" id="ARBA00000971"/>
    </source>
</evidence>
<keyword evidence="7" id="KW-1185">Reference proteome</keyword>
<evidence type="ECO:0000256" key="3">
    <source>
        <dbReference type="ARBA" id="ARBA00013194"/>
    </source>
</evidence>
<keyword evidence="4" id="KW-0697">Rotamase</keyword>
<feature type="domain" description="PpiC" evidence="5">
    <location>
        <begin position="115"/>
        <end position="237"/>
    </location>
</feature>
<dbReference type="GO" id="GO:0016853">
    <property type="term" value="F:isomerase activity"/>
    <property type="evidence" value="ECO:0007669"/>
    <property type="project" value="UniProtKB-KW"/>
</dbReference>
<comment type="similarity">
    <text evidence="2">Belongs to the PpiC/parvulin rotamase family.</text>
</comment>
<dbReference type="PANTHER" id="PTHR47245:SF2">
    <property type="entry name" value="PEPTIDYL-PROLYL CIS-TRANS ISOMERASE HP_0175-RELATED"/>
    <property type="match status" value="1"/>
</dbReference>
<comment type="caution">
    <text evidence="6">The sequence shown here is derived from an EMBL/GenBank/DDBJ whole genome shotgun (WGS) entry which is preliminary data.</text>
</comment>
<dbReference type="InterPro" id="IPR000297">
    <property type="entry name" value="PPIase_PpiC"/>
</dbReference>
<sequence length="277" mass="31527">MISFLREPLLHFFVLGALIFGLFAVFDDTPPQVASNAIIVNENDAQRLIDEFEGVWRRPPSEQELEALIDQFVREEVYVREAEALGLDQNDAVIRGRLQTKMEFLTESGAEAVQPDDATLQEHLEENSDKFTLPGLIAFEQVLLAETADDDAIRTARDELSKGIFPERYTRASLLPTSIRLSPRRVVDGTFGTGFFETLEGYPVGDWAGPLESSYGMHLVRVKDRREGRLPELADIRGRVEQDWRVAFTEELRLERYRALLTRYEVERPNAAEVLGQ</sequence>
<dbReference type="EMBL" id="JBHRXI010000049">
    <property type="protein sequence ID" value="MFC3616461.1"/>
    <property type="molecule type" value="Genomic_DNA"/>
</dbReference>
<accession>A0ABV7TMK1</accession>
<dbReference type="PANTHER" id="PTHR47245">
    <property type="entry name" value="PEPTIDYLPROLYL ISOMERASE"/>
    <property type="match status" value="1"/>
</dbReference>
<evidence type="ECO:0000256" key="2">
    <source>
        <dbReference type="ARBA" id="ARBA00007656"/>
    </source>
</evidence>
<comment type="catalytic activity">
    <reaction evidence="1">
        <text>[protein]-peptidylproline (omega=180) = [protein]-peptidylproline (omega=0)</text>
        <dbReference type="Rhea" id="RHEA:16237"/>
        <dbReference type="Rhea" id="RHEA-COMP:10747"/>
        <dbReference type="Rhea" id="RHEA-COMP:10748"/>
        <dbReference type="ChEBI" id="CHEBI:83833"/>
        <dbReference type="ChEBI" id="CHEBI:83834"/>
        <dbReference type="EC" id="5.2.1.8"/>
    </reaction>
</comment>
<dbReference type="InterPro" id="IPR050245">
    <property type="entry name" value="PrsA_foldase"/>
</dbReference>